<keyword evidence="2" id="KW-0119">Carbohydrate metabolism</keyword>
<proteinExistence type="predicted"/>
<keyword evidence="1" id="KW-0858">Xylan degradation</keyword>
<dbReference type="InterPro" id="IPR056442">
    <property type="entry name" value="GINT1_N"/>
</dbReference>
<dbReference type="PANTHER" id="PTHR43772:SF2">
    <property type="entry name" value="PUTATIVE (AFU_ORTHOLOGUE AFUA_2G04480)-RELATED"/>
    <property type="match status" value="1"/>
</dbReference>
<name>A0A839V642_9PROT</name>
<accession>A0A839V642</accession>
<evidence type="ECO:0000256" key="1">
    <source>
        <dbReference type="ARBA" id="ARBA00022651"/>
    </source>
</evidence>
<evidence type="ECO:0000256" key="2">
    <source>
        <dbReference type="ARBA" id="ARBA00023277"/>
    </source>
</evidence>
<feature type="domain" description="Glucosamine inositolphosphorylceramide transferase 1 N-terminal" evidence="3">
    <location>
        <begin position="43"/>
        <end position="246"/>
    </location>
</feature>
<protein>
    <recommendedName>
        <fullName evidence="3">Glucosamine inositolphosphorylceramide transferase 1 N-terminal domain-containing protein</fullName>
    </recommendedName>
</protein>
<dbReference type="EMBL" id="JACHXV010000013">
    <property type="protein sequence ID" value="MBB3174911.1"/>
    <property type="molecule type" value="Genomic_DNA"/>
</dbReference>
<reference evidence="4 5" key="1">
    <citation type="submission" date="2020-08" db="EMBL/GenBank/DDBJ databases">
        <title>Genomic Encyclopedia of Type Strains, Phase III (KMG-III): the genomes of soil and plant-associated and newly described type strains.</title>
        <authorList>
            <person name="Whitman W."/>
        </authorList>
    </citation>
    <scope>NUCLEOTIDE SEQUENCE [LARGE SCALE GENOMIC DNA]</scope>
    <source>
        <strain evidence="4 5">CECT 8088</strain>
    </source>
</reference>
<dbReference type="RefSeq" id="WP_183275410.1">
    <property type="nucleotide sequence ID" value="NZ_JACHXV010000013.1"/>
</dbReference>
<organism evidence="4 5">
    <name type="scientific">Endobacter medicaginis</name>
    <dbReference type="NCBI Taxonomy" id="1181271"/>
    <lineage>
        <taxon>Bacteria</taxon>
        <taxon>Pseudomonadati</taxon>
        <taxon>Pseudomonadota</taxon>
        <taxon>Alphaproteobacteria</taxon>
        <taxon>Acetobacterales</taxon>
        <taxon>Acetobacteraceae</taxon>
        <taxon>Endobacter</taxon>
    </lineage>
</organism>
<keyword evidence="5" id="KW-1185">Reference proteome</keyword>
<evidence type="ECO:0000259" key="3">
    <source>
        <dbReference type="Pfam" id="PF24793"/>
    </source>
</evidence>
<dbReference type="SUPFAM" id="SSF75005">
    <property type="entry name" value="Arabinanase/levansucrase/invertase"/>
    <property type="match status" value="1"/>
</dbReference>
<keyword evidence="1" id="KW-0624">Polysaccharide degradation</keyword>
<dbReference type="PANTHER" id="PTHR43772">
    <property type="entry name" value="ENDO-1,4-BETA-XYLANASE"/>
    <property type="match status" value="1"/>
</dbReference>
<dbReference type="AlphaFoldDB" id="A0A839V642"/>
<comment type="caution">
    <text evidence="4">The sequence shown here is derived from an EMBL/GenBank/DDBJ whole genome shotgun (WGS) entry which is preliminary data.</text>
</comment>
<dbReference type="GO" id="GO:0045493">
    <property type="term" value="P:xylan catabolic process"/>
    <property type="evidence" value="ECO:0007669"/>
    <property type="project" value="UniProtKB-KW"/>
</dbReference>
<dbReference type="Gene3D" id="2.115.10.20">
    <property type="entry name" value="Glycosyl hydrolase domain, family 43"/>
    <property type="match status" value="1"/>
</dbReference>
<dbReference type="InterPro" id="IPR052176">
    <property type="entry name" value="Glycosyl_Hydrlase_43_Enz"/>
</dbReference>
<dbReference type="Pfam" id="PF24793">
    <property type="entry name" value="GINT1_N"/>
    <property type="match status" value="1"/>
</dbReference>
<evidence type="ECO:0000313" key="4">
    <source>
        <dbReference type="EMBL" id="MBB3174911.1"/>
    </source>
</evidence>
<sequence length="310" mass="34589">MLRPMDLWRSAIIRRPALGVLREPVLPEPVLPEEVVWLPPMPPRAFRADPFGLWRDGRLYVFAETFDYFERRGCIEVLVYDRDLTLIEPPRTVLRRPFHLSYPVVFEAEGEIWMLPEAFASGTLTLYRARHFPDAWEPVCDLPLDGPAIDATPVRHEGRWWLFYSPSQPKSARRSHLHLAWAPRLTGPWTLHPANPVRIDPASARPGGTVLRDEAGGLLLPVQDCRATYGHAIRALRIDRLDEAGFAATPGPALRPTGWMAPHTDGLHTLSAAGDVTLIDVKHMDASLSGTLGRLAGIAVARVGLRVRGA</sequence>
<dbReference type="InterPro" id="IPR023296">
    <property type="entry name" value="Glyco_hydro_beta-prop_sf"/>
</dbReference>
<dbReference type="Proteomes" id="UP000557688">
    <property type="component" value="Unassembled WGS sequence"/>
</dbReference>
<evidence type="ECO:0000313" key="5">
    <source>
        <dbReference type="Proteomes" id="UP000557688"/>
    </source>
</evidence>
<gene>
    <name evidence="4" type="ORF">FHR90_002758</name>
</gene>